<reference evidence="1 2" key="1">
    <citation type="submission" date="2024-07" db="EMBL/GenBank/DDBJ databases">
        <authorList>
            <person name="Thanompreechachai J."/>
            <person name="Duangmal K."/>
        </authorList>
    </citation>
    <scope>NUCLEOTIDE SEQUENCE [LARGE SCALE GENOMIC DNA]</scope>
    <source>
        <strain evidence="1 2">KCTC 19886</strain>
    </source>
</reference>
<sequence length="117" mass="12166">MPRWVAPAALFGVAGVAHFLRPRGFDVIVPRALPGSARAWTLASGVAELGLAAGYAVPATRRATSRAAAAFLVAVWPANAQMAVDAWRSGSTRARVVTTARLPLQVPLVRLALRGGA</sequence>
<dbReference type="PANTHER" id="PTHR36974:SF1">
    <property type="entry name" value="DOXX FAMILY MEMBRANE PROTEIN"/>
    <property type="match status" value="1"/>
</dbReference>
<keyword evidence="2" id="KW-1185">Reference proteome</keyword>
<dbReference type="RefSeq" id="WP_367641213.1">
    <property type="nucleotide sequence ID" value="NZ_JBFNQN010000022.1"/>
</dbReference>
<gene>
    <name evidence="1" type="ORF">AB1207_23650</name>
</gene>
<dbReference type="PANTHER" id="PTHR36974">
    <property type="entry name" value="MEMBRANE PROTEIN-RELATED"/>
    <property type="match status" value="1"/>
</dbReference>
<proteinExistence type="predicted"/>
<organism evidence="1 2">
    <name type="scientific">Kineococcus endophyticus</name>
    <dbReference type="NCBI Taxonomy" id="1181883"/>
    <lineage>
        <taxon>Bacteria</taxon>
        <taxon>Bacillati</taxon>
        <taxon>Actinomycetota</taxon>
        <taxon>Actinomycetes</taxon>
        <taxon>Kineosporiales</taxon>
        <taxon>Kineosporiaceae</taxon>
        <taxon>Kineococcus</taxon>
    </lineage>
</organism>
<evidence type="ECO:0000313" key="2">
    <source>
        <dbReference type="Proteomes" id="UP001555826"/>
    </source>
</evidence>
<dbReference type="Proteomes" id="UP001555826">
    <property type="component" value="Unassembled WGS sequence"/>
</dbReference>
<evidence type="ECO:0000313" key="1">
    <source>
        <dbReference type="EMBL" id="MEW9267749.1"/>
    </source>
</evidence>
<protein>
    <recommendedName>
        <fullName evidence="3">DoxX-like protein</fullName>
    </recommendedName>
</protein>
<accession>A0ABV3PDN9</accession>
<comment type="caution">
    <text evidence="1">The sequence shown here is derived from an EMBL/GenBank/DDBJ whole genome shotgun (WGS) entry which is preliminary data.</text>
</comment>
<dbReference type="EMBL" id="JBFNQN010000022">
    <property type="protein sequence ID" value="MEW9267749.1"/>
    <property type="molecule type" value="Genomic_DNA"/>
</dbReference>
<evidence type="ECO:0008006" key="3">
    <source>
        <dbReference type="Google" id="ProtNLM"/>
    </source>
</evidence>
<name>A0ABV3PDN9_9ACTN</name>